<dbReference type="GO" id="GO:0034009">
    <property type="term" value="F:isoprene synthase activity"/>
    <property type="evidence" value="ECO:0007669"/>
    <property type="project" value="UniProtKB-EC"/>
</dbReference>
<evidence type="ECO:0000256" key="1">
    <source>
        <dbReference type="ARBA" id="ARBA00001946"/>
    </source>
</evidence>
<dbReference type="SUPFAM" id="SSF48239">
    <property type="entry name" value="Terpenoid cyclases/Protein prenyltransferases"/>
    <property type="match status" value="1"/>
</dbReference>
<dbReference type="CDD" id="cd00684">
    <property type="entry name" value="Terpene_cyclase_plant_C1"/>
    <property type="match status" value="1"/>
</dbReference>
<dbReference type="KEGG" id="peu:105123975"/>
<proteinExistence type="predicted"/>
<dbReference type="Gene3D" id="1.10.600.10">
    <property type="entry name" value="Farnesyl Diphosphate Synthase"/>
    <property type="match status" value="1"/>
</dbReference>
<keyword evidence="2" id="KW-0479">Metal-binding</keyword>
<dbReference type="SFLD" id="SFLDS00005">
    <property type="entry name" value="Isoprenoid_Synthase_Type_I"/>
    <property type="match status" value="1"/>
</dbReference>
<dbReference type="InterPro" id="IPR008949">
    <property type="entry name" value="Isoprenoid_synthase_dom_sf"/>
</dbReference>
<dbReference type="EC" id="4.2.3.27" evidence="5"/>
<dbReference type="InterPro" id="IPR036965">
    <property type="entry name" value="Terpene_synth_N_sf"/>
</dbReference>
<keyword evidence="9" id="KW-1185">Reference proteome</keyword>
<dbReference type="GO" id="GO:0016102">
    <property type="term" value="P:diterpenoid biosynthetic process"/>
    <property type="evidence" value="ECO:0007669"/>
    <property type="project" value="InterPro"/>
</dbReference>
<keyword evidence="4" id="KW-0456">Lyase</keyword>
<dbReference type="GO" id="GO:0000287">
    <property type="term" value="F:magnesium ion binding"/>
    <property type="evidence" value="ECO:0007669"/>
    <property type="project" value="InterPro"/>
</dbReference>
<sequence length="552" mass="64021">MALQQSIPKAQFRRTAEFHPSVWGDYFINKAPCDEMLFSAWIKEVEVLKEEVRTMLTSATLKPSEKLKLMDIVLRLGVGYHFEGEFNDIIEHAACNTYHDNNFDDDLFTVALRFRLLREYGYNVSTDIFNEFKDGKGNFKDDLIDDVEGLLSLYEASFVGGHGEDTLDKALSFCRTHLESTVAHLVSPLADKVSHALKRPILKGVPKHEQWYHILIYQQDEGCTEAVLKLAKLDFNVLQKCYQDELRIISRWWIDLDFATKLPFARDRVIECFFWGLGAFPEPQFVLARRFITKVITFLSILDDIYDVHGTIDELELFTERIERWDTSMEDLPDYMKLYFEALIGFFDEIEQETAREGRPYCVHYCREMLKNQARAYLIEARWFNQDCVPQLEEYRRAGLYTSCYPVISVTSLCGMAEIGSKEAFEWLFKDPKILVASSDIGRLMDDIKSHEFEQERGHVASSVECCMKQYGVSKEEAHDMLSKMVESDWKDINEELLKPSSTVPRQILILMLNLARIIDVMYKDYDGYTEAKNSTKEMLTAFLVDPLPVVA</sequence>
<feature type="domain" description="Terpene synthase N-terminal" evidence="7">
    <location>
        <begin position="22"/>
        <end position="197"/>
    </location>
</feature>
<dbReference type="RefSeq" id="XP_011022083.1">
    <property type="nucleotide sequence ID" value="XM_011023781.1"/>
</dbReference>
<evidence type="ECO:0000313" key="10">
    <source>
        <dbReference type="RefSeq" id="XP_011022083.1"/>
    </source>
</evidence>
<dbReference type="AlphaFoldDB" id="A0AAJ6U2I3"/>
<dbReference type="Pfam" id="PF03936">
    <property type="entry name" value="Terpene_synth_C"/>
    <property type="match status" value="1"/>
</dbReference>
<dbReference type="InterPro" id="IPR005630">
    <property type="entry name" value="Terpene_synthase_metal-bd"/>
</dbReference>
<dbReference type="FunFam" id="1.50.10.130:FF:000001">
    <property type="entry name" value="Isoprene synthase, chloroplastic"/>
    <property type="match status" value="1"/>
</dbReference>
<dbReference type="InterPro" id="IPR044814">
    <property type="entry name" value="Terpene_cyclase_plant_C1"/>
</dbReference>
<evidence type="ECO:0000259" key="8">
    <source>
        <dbReference type="Pfam" id="PF03936"/>
    </source>
</evidence>
<dbReference type="GeneID" id="105123975"/>
<evidence type="ECO:0000256" key="4">
    <source>
        <dbReference type="ARBA" id="ARBA00023239"/>
    </source>
</evidence>
<evidence type="ECO:0000256" key="6">
    <source>
        <dbReference type="ARBA" id="ARBA00067923"/>
    </source>
</evidence>
<dbReference type="Proteomes" id="UP000694918">
    <property type="component" value="Unplaced"/>
</dbReference>
<dbReference type="Gene3D" id="1.50.10.130">
    <property type="entry name" value="Terpene synthase, N-terminal domain"/>
    <property type="match status" value="1"/>
</dbReference>
<keyword evidence="3" id="KW-0460">Magnesium</keyword>
<dbReference type="PANTHER" id="PTHR31225">
    <property type="entry name" value="OS04G0344100 PROTEIN-RELATED"/>
    <property type="match status" value="1"/>
</dbReference>
<evidence type="ECO:0000259" key="7">
    <source>
        <dbReference type="Pfam" id="PF01397"/>
    </source>
</evidence>
<evidence type="ECO:0000313" key="9">
    <source>
        <dbReference type="Proteomes" id="UP000694918"/>
    </source>
</evidence>
<dbReference type="GO" id="GO:0120251">
    <property type="term" value="P:hydrocarbon biosynthetic process"/>
    <property type="evidence" value="ECO:0007669"/>
    <property type="project" value="UniProtKB-ARBA"/>
</dbReference>
<dbReference type="InterPro" id="IPR050148">
    <property type="entry name" value="Terpene_synthase-like"/>
</dbReference>
<dbReference type="Pfam" id="PF01397">
    <property type="entry name" value="Terpene_synth"/>
    <property type="match status" value="1"/>
</dbReference>
<evidence type="ECO:0000256" key="2">
    <source>
        <dbReference type="ARBA" id="ARBA00022723"/>
    </source>
</evidence>
<reference evidence="10" key="1">
    <citation type="submission" date="2025-08" db="UniProtKB">
        <authorList>
            <consortium name="RefSeq"/>
        </authorList>
    </citation>
    <scope>IDENTIFICATION</scope>
</reference>
<dbReference type="SFLD" id="SFLDG01019">
    <property type="entry name" value="Terpene_Cyclase_Like_1_C_Termi"/>
    <property type="match status" value="1"/>
</dbReference>
<dbReference type="InterPro" id="IPR001906">
    <property type="entry name" value="Terpene_synth_N"/>
</dbReference>
<dbReference type="InterPro" id="IPR034741">
    <property type="entry name" value="Terpene_cyclase-like_1_C"/>
</dbReference>
<protein>
    <recommendedName>
        <fullName evidence="6">Isoprene synthase, chloroplastic</fullName>
        <ecNumber evidence="5">4.2.3.27</ecNumber>
    </recommendedName>
</protein>
<dbReference type="SUPFAM" id="SSF48576">
    <property type="entry name" value="Terpenoid synthases"/>
    <property type="match status" value="1"/>
</dbReference>
<dbReference type="FunFam" id="1.10.600.10:FF:000007">
    <property type="entry name" value="Isoprene synthase, chloroplastic"/>
    <property type="match status" value="1"/>
</dbReference>
<evidence type="ECO:0000256" key="5">
    <source>
        <dbReference type="ARBA" id="ARBA00066664"/>
    </source>
</evidence>
<dbReference type="PANTHER" id="PTHR31225:SF113">
    <property type="entry name" value="TERPENE SYNTHASE 3-RELATED"/>
    <property type="match status" value="1"/>
</dbReference>
<comment type="cofactor">
    <cofactor evidence="1">
        <name>Mg(2+)</name>
        <dbReference type="ChEBI" id="CHEBI:18420"/>
    </cofactor>
</comment>
<gene>
    <name evidence="10" type="primary">LOC105123975</name>
</gene>
<dbReference type="InterPro" id="IPR008930">
    <property type="entry name" value="Terpenoid_cyclase/PrenylTrfase"/>
</dbReference>
<feature type="domain" description="Terpene synthase metal-binding" evidence="8">
    <location>
        <begin position="255"/>
        <end position="492"/>
    </location>
</feature>
<organism evidence="9 10">
    <name type="scientific">Populus euphratica</name>
    <name type="common">Euphrates poplar</name>
    <dbReference type="NCBI Taxonomy" id="75702"/>
    <lineage>
        <taxon>Eukaryota</taxon>
        <taxon>Viridiplantae</taxon>
        <taxon>Streptophyta</taxon>
        <taxon>Embryophyta</taxon>
        <taxon>Tracheophyta</taxon>
        <taxon>Spermatophyta</taxon>
        <taxon>Magnoliopsida</taxon>
        <taxon>eudicotyledons</taxon>
        <taxon>Gunneridae</taxon>
        <taxon>Pentapetalae</taxon>
        <taxon>rosids</taxon>
        <taxon>fabids</taxon>
        <taxon>Malpighiales</taxon>
        <taxon>Salicaceae</taxon>
        <taxon>Saliceae</taxon>
        <taxon>Populus</taxon>
    </lineage>
</organism>
<name>A0AAJ6U2I3_POPEU</name>
<evidence type="ECO:0000256" key="3">
    <source>
        <dbReference type="ARBA" id="ARBA00022842"/>
    </source>
</evidence>
<accession>A0AAJ6U2I3</accession>